<dbReference type="Pfam" id="PF02719">
    <property type="entry name" value="Polysacc_synt_2"/>
    <property type="match status" value="1"/>
</dbReference>
<dbReference type="InterPro" id="IPR036291">
    <property type="entry name" value="NAD(P)-bd_dom_sf"/>
</dbReference>
<proteinExistence type="inferred from homology"/>
<evidence type="ECO:0000259" key="3">
    <source>
        <dbReference type="Pfam" id="PF02719"/>
    </source>
</evidence>
<feature type="domain" description="Polysaccharide biosynthesis protein CapD-like" evidence="3">
    <location>
        <begin position="281"/>
        <end position="574"/>
    </location>
</feature>
<keyword evidence="2" id="KW-0812">Transmembrane</keyword>
<feature type="transmembrane region" description="Helical" evidence="2">
    <location>
        <begin position="112"/>
        <end position="129"/>
    </location>
</feature>
<dbReference type="InterPro" id="IPR029063">
    <property type="entry name" value="SAM-dependent_MTases_sf"/>
</dbReference>
<dbReference type="CDD" id="cd05237">
    <property type="entry name" value="UDP_invert_4-6DH_SDR_e"/>
    <property type="match status" value="1"/>
</dbReference>
<dbReference type="PANTHER" id="PTHR43318:SF1">
    <property type="entry name" value="POLYSACCHARIDE BIOSYNTHESIS PROTEIN EPSC-RELATED"/>
    <property type="match status" value="1"/>
</dbReference>
<accession>A0A9X7UZ48</accession>
<evidence type="ECO:0000256" key="1">
    <source>
        <dbReference type="ARBA" id="ARBA00007430"/>
    </source>
</evidence>
<feature type="transmembrane region" description="Helical" evidence="2">
    <location>
        <begin position="15"/>
        <end position="35"/>
    </location>
</feature>
<protein>
    <submittedName>
        <fullName evidence="4">NAD-dependent epimerase/dehydratase family protein</fullName>
    </submittedName>
</protein>
<evidence type="ECO:0000313" key="5">
    <source>
        <dbReference type="Proteomes" id="UP000596074"/>
    </source>
</evidence>
<sequence length="629" mass="69458">MIHLLLNASRSTKRFIALSYDVFAIPVAMYLALALRHGTFSIKTTEAMYLMVAITVIITTVAFVKLGLYRAVVRFMTSKAFSALALGIGVSALTMATASFLIPANIPRSSVIIYFFTAFALLGTPRLFIRSVVTQLSKAKSEPVIIYGAGQQGIALAQALSSSNQFRPFAFIDDDPKKQKSSIHGLKVYSPLNLSDLLEQQHVKKIVLALGRTSIQQRKLLIEKLAENNLEVLTAPSVPDIISGKARIEEVREVDIEDLLGRDQVDARADLLQESIHGKIVLITGAGGSIGSELCRQALLQQPEKLILLELNEYSLYAIEQELQQLNEQYQLNVPIISILGSVQKQNRLETVFRTFKVQTVYHAAAYKHVPMVEHNVVEGVRNNVFGTWYCAEAAIAAGVERFVLISTDKAVRPTNVMGASKRMAELVLQALAKRQTDTLFCMVRFGNVLGSSGSVVPLFRKQIKNGGPITVTHPDIIRYFMTIPEASQLVIQAGAMGKGGDVFVLDMGEPVRIVDLAKKMIRLSGLTERSLKNPQGDIEILFTGLRPGEKLYEELLIGDNVEGTEHPRIMTANEVHLTWPETHNLLNRLDKACHEFKVEDVISLLLEAPAAYNKQGECPDWVLNAGRV</sequence>
<dbReference type="InterPro" id="IPR051203">
    <property type="entry name" value="Polysaccharide_Synthase-Rel"/>
</dbReference>
<dbReference type="SUPFAM" id="SSF53335">
    <property type="entry name" value="S-adenosyl-L-methionine-dependent methyltransferases"/>
    <property type="match status" value="1"/>
</dbReference>
<comment type="similarity">
    <text evidence="1">Belongs to the polysaccharide synthase family.</text>
</comment>
<keyword evidence="5" id="KW-1185">Reference proteome</keyword>
<feature type="transmembrane region" description="Helical" evidence="2">
    <location>
        <begin position="47"/>
        <end position="68"/>
    </location>
</feature>
<keyword evidence="2" id="KW-1133">Transmembrane helix</keyword>
<keyword evidence="2" id="KW-0472">Membrane</keyword>
<dbReference type="PANTHER" id="PTHR43318">
    <property type="entry name" value="UDP-N-ACETYLGLUCOSAMINE 4,6-DEHYDRATASE"/>
    <property type="match status" value="1"/>
</dbReference>
<dbReference type="Proteomes" id="UP000596074">
    <property type="component" value="Chromosome"/>
</dbReference>
<dbReference type="SUPFAM" id="SSF51735">
    <property type="entry name" value="NAD(P)-binding Rossmann-fold domains"/>
    <property type="match status" value="1"/>
</dbReference>
<dbReference type="FunFam" id="3.40.50.720:FF:000568">
    <property type="entry name" value="Polysaccharide biosynthesis protein"/>
    <property type="match status" value="1"/>
</dbReference>
<dbReference type="KEGG" id="vcw:GJQ55_04760"/>
<evidence type="ECO:0000256" key="2">
    <source>
        <dbReference type="SAM" id="Phobius"/>
    </source>
</evidence>
<organism evidence="4 5">
    <name type="scientific">Venatoribacter cucullus</name>
    <dbReference type="NCBI Taxonomy" id="2661630"/>
    <lineage>
        <taxon>Bacteria</taxon>
        <taxon>Pseudomonadati</taxon>
        <taxon>Pseudomonadota</taxon>
        <taxon>Gammaproteobacteria</taxon>
        <taxon>Oceanospirillales</taxon>
        <taxon>Oceanospirillaceae</taxon>
        <taxon>Venatoribacter</taxon>
    </lineage>
</organism>
<feature type="transmembrane region" description="Helical" evidence="2">
    <location>
        <begin position="80"/>
        <end position="106"/>
    </location>
</feature>
<dbReference type="Pfam" id="PF13727">
    <property type="entry name" value="CoA_binding_3"/>
    <property type="match status" value="1"/>
</dbReference>
<dbReference type="RefSeq" id="WP_228346372.1">
    <property type="nucleotide sequence ID" value="NZ_CP046056.1"/>
</dbReference>
<reference evidence="4 5" key="1">
    <citation type="submission" date="2019-11" db="EMBL/GenBank/DDBJ databases">
        <title>Venatorbacter sp. nov. a predator of Campylobacter and other Gram-negative bacteria.</title>
        <authorList>
            <person name="Saeedi A."/>
            <person name="Cummings N.J."/>
            <person name="Connerton I.F."/>
            <person name="Connerton P.L."/>
        </authorList>
    </citation>
    <scope>NUCLEOTIDE SEQUENCE [LARGE SCALE GENOMIC DNA]</scope>
    <source>
        <strain evidence="4">XL5</strain>
    </source>
</reference>
<evidence type="ECO:0000313" key="4">
    <source>
        <dbReference type="EMBL" id="QQD23831.1"/>
    </source>
</evidence>
<dbReference type="InterPro" id="IPR003869">
    <property type="entry name" value="Polysac_CapD-like"/>
</dbReference>
<dbReference type="Gene3D" id="3.40.50.720">
    <property type="entry name" value="NAD(P)-binding Rossmann-like Domain"/>
    <property type="match status" value="2"/>
</dbReference>
<gene>
    <name evidence="4" type="ORF">GJQ55_04760</name>
</gene>
<name>A0A9X7UZ48_9GAMM</name>
<dbReference type="AlphaFoldDB" id="A0A9X7UZ48"/>
<dbReference type="EMBL" id="CP046056">
    <property type="protein sequence ID" value="QQD23831.1"/>
    <property type="molecule type" value="Genomic_DNA"/>
</dbReference>